<keyword evidence="1" id="KW-0001">2Fe-2S</keyword>
<keyword evidence="4" id="KW-0411">Iron-sulfur</keyword>
<dbReference type="AlphaFoldDB" id="A0A2W2AD59"/>
<dbReference type="GO" id="GO:0051537">
    <property type="term" value="F:2 iron, 2 sulfur cluster binding"/>
    <property type="evidence" value="ECO:0007669"/>
    <property type="project" value="UniProtKB-KW"/>
</dbReference>
<keyword evidence="3" id="KW-0408">Iron</keyword>
<dbReference type="EMBL" id="QKTW01000015">
    <property type="protein sequence ID" value="PZF73181.1"/>
    <property type="molecule type" value="Genomic_DNA"/>
</dbReference>
<feature type="domain" description="Rieske" evidence="7">
    <location>
        <begin position="6"/>
        <end position="101"/>
    </location>
</feature>
<organism evidence="8 9">
    <name type="scientific">Taibaiella soli</name>
    <dbReference type="NCBI Taxonomy" id="1649169"/>
    <lineage>
        <taxon>Bacteria</taxon>
        <taxon>Pseudomonadati</taxon>
        <taxon>Bacteroidota</taxon>
        <taxon>Chitinophagia</taxon>
        <taxon>Chitinophagales</taxon>
        <taxon>Chitinophagaceae</taxon>
        <taxon>Taibaiella</taxon>
    </lineage>
</organism>
<proteinExistence type="inferred from homology"/>
<comment type="caution">
    <text evidence="8">The sequence shown here is derived from an EMBL/GenBank/DDBJ whole genome shotgun (WGS) entry which is preliminary data.</text>
</comment>
<reference evidence="8 9" key="1">
    <citation type="submission" date="2018-06" db="EMBL/GenBank/DDBJ databases">
        <title>Mucibacter soli gen. nov., sp. nov., a new member of the family Chitinophagaceae producing mucin.</title>
        <authorList>
            <person name="Kim M.-K."/>
            <person name="Park S."/>
            <person name="Kim T.-S."/>
            <person name="Joung Y."/>
            <person name="Han J.-H."/>
            <person name="Kim S.B."/>
        </authorList>
    </citation>
    <scope>NUCLEOTIDE SEQUENCE [LARGE SCALE GENOMIC DNA]</scope>
    <source>
        <strain evidence="8 9">R1-15</strain>
    </source>
</reference>
<dbReference type="SUPFAM" id="SSF50022">
    <property type="entry name" value="ISP domain"/>
    <property type="match status" value="1"/>
</dbReference>
<name>A0A2W2AD59_9BACT</name>
<dbReference type="Pfam" id="PF00355">
    <property type="entry name" value="Rieske"/>
    <property type="match status" value="1"/>
</dbReference>
<dbReference type="CDD" id="cd03467">
    <property type="entry name" value="Rieske"/>
    <property type="match status" value="1"/>
</dbReference>
<comment type="similarity">
    <text evidence="6">Belongs to the bacterial ring-hydroxylating dioxygenase ferredoxin component family.</text>
</comment>
<dbReference type="PANTHER" id="PTHR21496">
    <property type="entry name" value="FERREDOXIN-RELATED"/>
    <property type="match status" value="1"/>
</dbReference>
<dbReference type="Proteomes" id="UP000248745">
    <property type="component" value="Unassembled WGS sequence"/>
</dbReference>
<dbReference type="InterPro" id="IPR036922">
    <property type="entry name" value="Rieske_2Fe-2S_sf"/>
</dbReference>
<dbReference type="PROSITE" id="PS51296">
    <property type="entry name" value="RIESKE"/>
    <property type="match status" value="1"/>
</dbReference>
<dbReference type="InterPro" id="IPR017941">
    <property type="entry name" value="Rieske_2Fe-2S"/>
</dbReference>
<evidence type="ECO:0000256" key="4">
    <source>
        <dbReference type="ARBA" id="ARBA00023014"/>
    </source>
</evidence>
<evidence type="ECO:0000256" key="5">
    <source>
        <dbReference type="ARBA" id="ARBA00034078"/>
    </source>
</evidence>
<sequence>MYEWYLIKDAYANLENGKITEITVADKNIALLKKGDQFYAFAATCPHASARFCDGWLDAQGRVVCPEHKYRFDPANGRNTSGEGYKLKTYPIEIRDNEIFVGLLQQPTL</sequence>
<keyword evidence="2" id="KW-0479">Metal-binding</keyword>
<dbReference type="GO" id="GO:0046872">
    <property type="term" value="F:metal ion binding"/>
    <property type="evidence" value="ECO:0007669"/>
    <property type="project" value="UniProtKB-KW"/>
</dbReference>
<evidence type="ECO:0000313" key="8">
    <source>
        <dbReference type="EMBL" id="PZF73181.1"/>
    </source>
</evidence>
<comment type="cofactor">
    <cofactor evidence="5">
        <name>[2Fe-2S] cluster</name>
        <dbReference type="ChEBI" id="CHEBI:190135"/>
    </cofactor>
</comment>
<evidence type="ECO:0000256" key="2">
    <source>
        <dbReference type="ARBA" id="ARBA00022723"/>
    </source>
</evidence>
<dbReference type="RefSeq" id="WP_110998758.1">
    <property type="nucleotide sequence ID" value="NZ_QKTW01000015.1"/>
</dbReference>
<dbReference type="Gene3D" id="2.102.10.10">
    <property type="entry name" value="Rieske [2Fe-2S] iron-sulphur domain"/>
    <property type="match status" value="1"/>
</dbReference>
<accession>A0A2W2AD59</accession>
<dbReference type="OrthoDB" id="593800at2"/>
<evidence type="ECO:0000256" key="6">
    <source>
        <dbReference type="ARBA" id="ARBA00038001"/>
    </source>
</evidence>
<evidence type="ECO:0000313" key="9">
    <source>
        <dbReference type="Proteomes" id="UP000248745"/>
    </source>
</evidence>
<evidence type="ECO:0000256" key="1">
    <source>
        <dbReference type="ARBA" id="ARBA00022714"/>
    </source>
</evidence>
<evidence type="ECO:0000259" key="7">
    <source>
        <dbReference type="PROSITE" id="PS51296"/>
    </source>
</evidence>
<gene>
    <name evidence="8" type="ORF">DN068_09935</name>
</gene>
<keyword evidence="9" id="KW-1185">Reference proteome</keyword>
<protein>
    <submittedName>
        <fullName evidence="8">(2Fe-2S)-binding protein</fullName>
    </submittedName>
</protein>
<evidence type="ECO:0000256" key="3">
    <source>
        <dbReference type="ARBA" id="ARBA00023004"/>
    </source>
</evidence>
<dbReference type="PANTHER" id="PTHR21496:SF0">
    <property type="entry name" value="RIESKE DOMAIN-CONTAINING PROTEIN"/>
    <property type="match status" value="1"/>
</dbReference>